<keyword evidence="2" id="KW-0732">Signal</keyword>
<dbReference type="Proteomes" id="UP000318578">
    <property type="component" value="Unassembled WGS sequence"/>
</dbReference>
<evidence type="ECO:0000256" key="1">
    <source>
        <dbReference type="SAM" id="MobiDB-lite"/>
    </source>
</evidence>
<accession>A0A558AF84</accession>
<protein>
    <recommendedName>
        <fullName evidence="5">PASTA domain-containing protein</fullName>
    </recommendedName>
</protein>
<reference evidence="3 4" key="1">
    <citation type="submission" date="2019-07" db="EMBL/GenBank/DDBJ databases">
        <title>New species of Amycolatopsis and Streptomyces.</title>
        <authorList>
            <person name="Duangmal K."/>
            <person name="Teo W.F.A."/>
            <person name="Lipun K."/>
        </authorList>
    </citation>
    <scope>NUCLEOTIDE SEQUENCE [LARGE SCALE GENOMIC DNA]</scope>
    <source>
        <strain evidence="3 4">JCM 30562</strain>
    </source>
</reference>
<name>A0A558AF84_9PSEU</name>
<feature type="region of interest" description="Disordered" evidence="1">
    <location>
        <begin position="19"/>
        <end position="64"/>
    </location>
</feature>
<feature type="compositionally biased region" description="Low complexity" evidence="1">
    <location>
        <begin position="158"/>
        <end position="173"/>
    </location>
</feature>
<evidence type="ECO:0000313" key="4">
    <source>
        <dbReference type="Proteomes" id="UP000318578"/>
    </source>
</evidence>
<feature type="signal peptide" evidence="2">
    <location>
        <begin position="1"/>
        <end position="16"/>
    </location>
</feature>
<gene>
    <name evidence="3" type="ORF">FNH06_11245</name>
</gene>
<dbReference type="AlphaFoldDB" id="A0A558AF84"/>
<feature type="chain" id="PRO_5039157307" description="PASTA domain-containing protein" evidence="2">
    <location>
        <begin position="17"/>
        <end position="173"/>
    </location>
</feature>
<feature type="region of interest" description="Disordered" evidence="1">
    <location>
        <begin position="148"/>
        <end position="173"/>
    </location>
</feature>
<evidence type="ECO:0008006" key="5">
    <source>
        <dbReference type="Google" id="ProtNLM"/>
    </source>
</evidence>
<proteinExistence type="predicted"/>
<evidence type="ECO:0000313" key="3">
    <source>
        <dbReference type="EMBL" id="TVT22921.1"/>
    </source>
</evidence>
<keyword evidence="4" id="KW-1185">Reference proteome</keyword>
<evidence type="ECO:0000256" key="2">
    <source>
        <dbReference type="SAM" id="SignalP"/>
    </source>
</evidence>
<dbReference type="RefSeq" id="WP_144637386.1">
    <property type="nucleotide sequence ID" value="NZ_BNAX01000001.1"/>
</dbReference>
<organism evidence="3 4">
    <name type="scientific">Amycolatopsis acidiphila</name>
    <dbReference type="NCBI Taxonomy" id="715473"/>
    <lineage>
        <taxon>Bacteria</taxon>
        <taxon>Bacillati</taxon>
        <taxon>Actinomycetota</taxon>
        <taxon>Actinomycetes</taxon>
        <taxon>Pseudonocardiales</taxon>
        <taxon>Pseudonocardiaceae</taxon>
        <taxon>Amycolatopsis</taxon>
    </lineage>
</organism>
<dbReference type="OrthoDB" id="9975089at2"/>
<comment type="caution">
    <text evidence="3">The sequence shown here is derived from an EMBL/GenBank/DDBJ whole genome shotgun (WGS) entry which is preliminary data.</text>
</comment>
<sequence>MSVAVVLCAVAIPAGAGCGSGGGGPAREGPPEVTTGQATDVPEATTGPGAGGGPVGSCPGEPAPGAPITIPAFTILEGFPLPEMKAAIENHLRDDSEACGDGSLCVTVNYVLRSRNQGGCIIENTRPPAGATIRRGSTVTVTINCRRASVSPDHETTQEPTPVTTTEPATSGS</sequence>
<dbReference type="EMBL" id="VJZA01000014">
    <property type="protein sequence ID" value="TVT22921.1"/>
    <property type="molecule type" value="Genomic_DNA"/>
</dbReference>